<reference evidence="2 3" key="1">
    <citation type="submission" date="2015-07" db="EMBL/GenBank/DDBJ databases">
        <title>Comparative genomics of the Sigatoka disease complex on banana suggests a link between parallel evolutionary changes in Pseudocercospora fijiensis and Pseudocercospora eumusae and increased virulence on the banana host.</title>
        <authorList>
            <person name="Chang T.-C."/>
            <person name="Salvucci A."/>
            <person name="Crous P.W."/>
            <person name="Stergiopoulos I."/>
        </authorList>
    </citation>
    <scope>NUCLEOTIDE SEQUENCE [LARGE SCALE GENOMIC DNA]</scope>
    <source>
        <strain evidence="2 3">CBS 114824</strain>
    </source>
</reference>
<gene>
    <name evidence="2" type="ORF">AC578_6956</name>
</gene>
<name>A0A139H9F0_9PEZI</name>
<comment type="caution">
    <text evidence="2">The sequence shown here is derived from an EMBL/GenBank/DDBJ whole genome shotgun (WGS) entry which is preliminary data.</text>
</comment>
<feature type="region of interest" description="Disordered" evidence="1">
    <location>
        <begin position="30"/>
        <end position="65"/>
    </location>
</feature>
<sequence>MQLHQNEEGLTTSGGLFRLSVQHIGNAEKRMQSFSAAEDASAKSDKTRSNAAAKTSKPTPVAGKAPETLIDLAKVVSSKDAGPYEPKLDVMFKVTIPRLRDGKKCCAGGFMENDVHGSQQYIPPAELRMPQTLIEQL</sequence>
<proteinExistence type="predicted"/>
<dbReference type="EMBL" id="LFZN01000100">
    <property type="protein sequence ID" value="KXS99061.1"/>
    <property type="molecule type" value="Genomic_DNA"/>
</dbReference>
<organism evidence="2 3">
    <name type="scientific">Pseudocercospora eumusae</name>
    <dbReference type="NCBI Taxonomy" id="321146"/>
    <lineage>
        <taxon>Eukaryota</taxon>
        <taxon>Fungi</taxon>
        <taxon>Dikarya</taxon>
        <taxon>Ascomycota</taxon>
        <taxon>Pezizomycotina</taxon>
        <taxon>Dothideomycetes</taxon>
        <taxon>Dothideomycetidae</taxon>
        <taxon>Mycosphaerellales</taxon>
        <taxon>Mycosphaerellaceae</taxon>
        <taxon>Pseudocercospora</taxon>
    </lineage>
</organism>
<keyword evidence="3" id="KW-1185">Reference proteome</keyword>
<dbReference type="AlphaFoldDB" id="A0A139H9F0"/>
<evidence type="ECO:0000313" key="2">
    <source>
        <dbReference type="EMBL" id="KXS99061.1"/>
    </source>
</evidence>
<evidence type="ECO:0000256" key="1">
    <source>
        <dbReference type="SAM" id="MobiDB-lite"/>
    </source>
</evidence>
<evidence type="ECO:0000313" key="3">
    <source>
        <dbReference type="Proteomes" id="UP000070133"/>
    </source>
</evidence>
<dbReference type="OrthoDB" id="5863171at2759"/>
<dbReference type="Proteomes" id="UP000070133">
    <property type="component" value="Unassembled WGS sequence"/>
</dbReference>
<protein>
    <submittedName>
        <fullName evidence="2">Uncharacterized protein</fullName>
    </submittedName>
</protein>
<feature type="compositionally biased region" description="Polar residues" evidence="1">
    <location>
        <begin position="49"/>
        <end position="58"/>
    </location>
</feature>
<dbReference type="STRING" id="321146.A0A139H9F0"/>
<accession>A0A139H9F0</accession>